<dbReference type="EMBL" id="FOTC01000006">
    <property type="protein sequence ID" value="SFL44233.1"/>
    <property type="molecule type" value="Genomic_DNA"/>
</dbReference>
<dbReference type="GO" id="GO:0005975">
    <property type="term" value="P:carbohydrate metabolic process"/>
    <property type="evidence" value="ECO:0007669"/>
    <property type="project" value="InterPro"/>
</dbReference>
<evidence type="ECO:0000256" key="4">
    <source>
        <dbReference type="SAM" id="MobiDB-lite"/>
    </source>
</evidence>
<dbReference type="PANTHER" id="PTHR31339">
    <property type="entry name" value="PECTIN LYASE-RELATED"/>
    <property type="match status" value="1"/>
</dbReference>
<organism evidence="6 7">
    <name type="scientific">Halogranum rubrum</name>
    <dbReference type="NCBI Taxonomy" id="553466"/>
    <lineage>
        <taxon>Archaea</taxon>
        <taxon>Methanobacteriati</taxon>
        <taxon>Methanobacteriota</taxon>
        <taxon>Stenosarchaea group</taxon>
        <taxon>Halobacteria</taxon>
        <taxon>Halobacteriales</taxon>
        <taxon>Haloferacaceae</taxon>
    </lineage>
</organism>
<dbReference type="STRING" id="553466.SAMN04487950_3766"/>
<evidence type="ECO:0000259" key="5">
    <source>
        <dbReference type="Pfam" id="PF12708"/>
    </source>
</evidence>
<reference evidence="7" key="1">
    <citation type="submission" date="2016-10" db="EMBL/GenBank/DDBJ databases">
        <authorList>
            <person name="Varghese N."/>
            <person name="Submissions S."/>
        </authorList>
    </citation>
    <scope>NUCLEOTIDE SEQUENCE [LARGE SCALE GENOMIC DNA]</scope>
    <source>
        <strain evidence="7">CGMCC 1.7738</strain>
    </source>
</reference>
<proteinExistence type="inferred from homology"/>
<keyword evidence="3" id="KW-0326">Glycosidase</keyword>
<evidence type="ECO:0000313" key="6">
    <source>
        <dbReference type="EMBL" id="SFL44233.1"/>
    </source>
</evidence>
<dbReference type="InterPro" id="IPR006626">
    <property type="entry name" value="PbH1"/>
</dbReference>
<feature type="domain" description="Rhamnogalacturonase A/B/Epimerase-like pectate lyase" evidence="5">
    <location>
        <begin position="11"/>
        <end position="52"/>
    </location>
</feature>
<name>A0A1I4HR36_9EURY</name>
<dbReference type="RefSeq" id="WP_089871397.1">
    <property type="nucleotide sequence ID" value="NZ_FOTC01000006.1"/>
</dbReference>
<dbReference type="AlphaFoldDB" id="A0A1I4HR36"/>
<comment type="similarity">
    <text evidence="1">Belongs to the glycosyl hydrolase 28 family.</text>
</comment>
<sequence length="516" mass="56218">MSDLATSPYDVREYGATGDGDALETDALQRALDDCAENGGTVHVPPGTYRTEPLRVGDDTTLHLEAGSTLQFARDYTAFPTVESRWEGWNQAGFHPCLLVDDAENVAVTGRGVIDGQGDYWWEFYDMPDSEYPDGLKERLAEFDALNDKADDVSSFTLRPPLFQVSESENVTVSGVTLRNSPFWNTHIVYSKNVTLHDVNVENPADAPNGDGIDIDSSRFVRISDTYINAGDDAICIKSGKNAEGREVGRPAAQITVTNCTVEAGHGGIVIGSEMSGDVRDVTVTNCTFTDTDRGVRIKTQRDRGGVVEDLRFDNIVMRRVTCPFVINGYYFMDIDSDPVPVDETTPMVRNVHFHNITARDVSYAGFFAGLPEQPFEGLSFSNVSIDATRALDATDISPAMAENYDASHTFYCKSLGDVSFRDVEITVPESPALAFEEVESVSIDGLRLRGDGHTPAVTVRDVGTTRIHGCHVPSSSGPFLRVGGSSTQTVTLSGNDESLDERIELTETATETTVQ</sequence>
<keyword evidence="7" id="KW-1185">Reference proteome</keyword>
<dbReference type="InterPro" id="IPR000743">
    <property type="entry name" value="Glyco_hydro_28"/>
</dbReference>
<dbReference type="SUPFAM" id="SSF51126">
    <property type="entry name" value="Pectin lyase-like"/>
    <property type="match status" value="1"/>
</dbReference>
<dbReference type="PANTHER" id="PTHR31339:SF9">
    <property type="entry name" value="PLASMIN AND FIBRONECTIN-BINDING PROTEIN A"/>
    <property type="match status" value="1"/>
</dbReference>
<gene>
    <name evidence="6" type="ORF">SAMN04487950_3766</name>
</gene>
<accession>A0A1I4HR36</accession>
<dbReference type="GO" id="GO:0004650">
    <property type="term" value="F:polygalacturonase activity"/>
    <property type="evidence" value="ECO:0007669"/>
    <property type="project" value="InterPro"/>
</dbReference>
<dbReference type="Proteomes" id="UP000199607">
    <property type="component" value="Unassembled WGS sequence"/>
</dbReference>
<evidence type="ECO:0000256" key="3">
    <source>
        <dbReference type="ARBA" id="ARBA00023295"/>
    </source>
</evidence>
<feature type="region of interest" description="Disordered" evidence="4">
    <location>
        <begin position="1"/>
        <end position="20"/>
    </location>
</feature>
<dbReference type="SMART" id="SM00710">
    <property type="entry name" value="PbH1"/>
    <property type="match status" value="5"/>
</dbReference>
<evidence type="ECO:0000256" key="2">
    <source>
        <dbReference type="ARBA" id="ARBA00022801"/>
    </source>
</evidence>
<keyword evidence="2" id="KW-0378">Hydrolase</keyword>
<dbReference type="PROSITE" id="PS00502">
    <property type="entry name" value="POLYGALACTURONASE"/>
    <property type="match status" value="1"/>
</dbReference>
<dbReference type="Gene3D" id="2.160.20.10">
    <property type="entry name" value="Single-stranded right-handed beta-helix, Pectin lyase-like"/>
    <property type="match status" value="1"/>
</dbReference>
<dbReference type="InterPro" id="IPR051801">
    <property type="entry name" value="GH28_Enzymes"/>
</dbReference>
<evidence type="ECO:0000313" key="7">
    <source>
        <dbReference type="Proteomes" id="UP000199607"/>
    </source>
</evidence>
<dbReference type="InterPro" id="IPR012334">
    <property type="entry name" value="Pectin_lyas_fold"/>
</dbReference>
<dbReference type="Pfam" id="PF12708">
    <property type="entry name" value="Pect-lyase_RHGA_epim"/>
    <property type="match status" value="1"/>
</dbReference>
<dbReference type="InterPro" id="IPR011050">
    <property type="entry name" value="Pectin_lyase_fold/virulence"/>
</dbReference>
<protein>
    <submittedName>
        <fullName evidence="6">Polygalacturonase</fullName>
    </submittedName>
</protein>
<dbReference type="Pfam" id="PF00295">
    <property type="entry name" value="Glyco_hydro_28"/>
    <property type="match status" value="1"/>
</dbReference>
<dbReference type="InterPro" id="IPR024535">
    <property type="entry name" value="RHGA/B-epi-like_pectate_lyase"/>
</dbReference>
<evidence type="ECO:0000256" key="1">
    <source>
        <dbReference type="ARBA" id="ARBA00008834"/>
    </source>
</evidence>